<dbReference type="InterPro" id="IPR053850">
    <property type="entry name" value="Glyco_hydro_123_N_2"/>
</dbReference>
<feature type="domain" description="Glycoside hydrolase 123 N-terminal" evidence="3">
    <location>
        <begin position="52"/>
        <end position="192"/>
    </location>
</feature>
<dbReference type="Proteomes" id="UP001247620">
    <property type="component" value="Unassembled WGS sequence"/>
</dbReference>
<feature type="signal peptide" evidence="1">
    <location>
        <begin position="1"/>
        <end position="19"/>
    </location>
</feature>
<evidence type="ECO:0000259" key="2">
    <source>
        <dbReference type="Pfam" id="PF13320"/>
    </source>
</evidence>
<keyword evidence="5" id="KW-1185">Reference proteome</keyword>
<gene>
    <name evidence="4" type="ORF">J2W55_003904</name>
</gene>
<evidence type="ECO:0000313" key="4">
    <source>
        <dbReference type="EMBL" id="MDR6944044.1"/>
    </source>
</evidence>
<proteinExistence type="predicted"/>
<evidence type="ECO:0008006" key="6">
    <source>
        <dbReference type="Google" id="ProtNLM"/>
    </source>
</evidence>
<organism evidence="4 5">
    <name type="scientific">Mucilaginibacter pocheonensis</name>
    <dbReference type="NCBI Taxonomy" id="398050"/>
    <lineage>
        <taxon>Bacteria</taxon>
        <taxon>Pseudomonadati</taxon>
        <taxon>Bacteroidota</taxon>
        <taxon>Sphingobacteriia</taxon>
        <taxon>Sphingobacteriales</taxon>
        <taxon>Sphingobacteriaceae</taxon>
        <taxon>Mucilaginibacter</taxon>
    </lineage>
</organism>
<evidence type="ECO:0000313" key="5">
    <source>
        <dbReference type="Proteomes" id="UP001247620"/>
    </source>
</evidence>
<comment type="caution">
    <text evidence="4">The sequence shown here is derived from an EMBL/GenBank/DDBJ whole genome shotgun (WGS) entry which is preliminary data.</text>
</comment>
<keyword evidence="1" id="KW-0732">Signal</keyword>
<feature type="chain" id="PRO_5045371114" description="Glycoside hydrolase 123 C-terminal domain-containing protein" evidence="1">
    <location>
        <begin position="20"/>
        <end position="583"/>
    </location>
</feature>
<feature type="domain" description="Glycoside hydrolase 123 catalytic" evidence="2">
    <location>
        <begin position="226"/>
        <end position="535"/>
    </location>
</feature>
<dbReference type="Pfam" id="PF13320">
    <property type="entry name" value="GH123_cat"/>
    <property type="match status" value="1"/>
</dbReference>
<dbReference type="RefSeq" id="WP_310099402.1">
    <property type="nucleotide sequence ID" value="NZ_JAVDUU010000004.1"/>
</dbReference>
<evidence type="ECO:0000259" key="3">
    <source>
        <dbReference type="Pfam" id="PF22680"/>
    </source>
</evidence>
<dbReference type="InterPro" id="IPR025150">
    <property type="entry name" value="GH123_cat"/>
</dbReference>
<dbReference type="EMBL" id="JAVDUU010000004">
    <property type="protein sequence ID" value="MDR6944044.1"/>
    <property type="molecule type" value="Genomic_DNA"/>
</dbReference>
<sequence>MKVKFTLLLLLFYSTVALAQSNVGGPYQELADPKPVELAGWNALKPGVYVSFASTDIRYGKHNAPAIAPLQSRWQAKAWKGEKVHTQFLVWATRNLEPLSFEWSKLQDDKGHTIPAKSISANFVRYVMADGLNSEGGGCGIRPGLDSSLVEDVIDRVRSLPVNKNTTQPVWLSIKVPANTVEGTYRGYVKISEGKNKYFSTLYYSVQVLNHTLPEPAQWKFHLDLWQNPYSVSRVHGVEAWSKVHFDVMRPYMQMLANAGQKAITTTLIYDPWNSQTYDIYGSMVKWTRNTDGSWSYDYSAFDKWVSFMMSTGINKMINCYSMIPWNLKFYYYDKALGKDTMIIAKPGSPAYEAHWRPMLVNFASHLKAKGWFNKTTIAMDERSMEDMQKAIAVIKSADKDFKISLAGNYHPEIEKDLFDYSVASNQEIDQATMLSRRNSGLNTTYYTCCTEGHPNTFTFSAPAESVWLAWHAAYKGYDGYLRWAYNCWTKDPLRDTRFGSWSSGDAYLVYPGLRSSIRFERLIEGIQDFEKINALKDGFIKSDQQDKLLQLKSILEGFDIRELKNKNAAEVLETSRDRLSSL</sequence>
<evidence type="ECO:0000256" key="1">
    <source>
        <dbReference type="SAM" id="SignalP"/>
    </source>
</evidence>
<dbReference type="Pfam" id="PF22680">
    <property type="entry name" value="Glyco_hydro_123_N_2"/>
    <property type="match status" value="1"/>
</dbReference>
<accession>A0ABU1TFM0</accession>
<reference evidence="4 5" key="1">
    <citation type="submission" date="2023-07" db="EMBL/GenBank/DDBJ databases">
        <title>Sorghum-associated microbial communities from plants grown in Nebraska, USA.</title>
        <authorList>
            <person name="Schachtman D."/>
        </authorList>
    </citation>
    <scope>NUCLEOTIDE SEQUENCE [LARGE SCALE GENOMIC DNA]</scope>
    <source>
        <strain evidence="4 5">3262</strain>
    </source>
</reference>
<name>A0ABU1TFM0_9SPHI</name>
<protein>
    <recommendedName>
        <fullName evidence="6">Glycoside hydrolase 123 C-terminal domain-containing protein</fullName>
    </recommendedName>
</protein>